<dbReference type="AlphaFoldDB" id="A0AAD3HFJ8"/>
<feature type="region of interest" description="Disordered" evidence="6">
    <location>
        <begin position="33"/>
        <end position="73"/>
    </location>
</feature>
<dbReference type="Pfam" id="PF02037">
    <property type="entry name" value="SAP"/>
    <property type="match status" value="1"/>
</dbReference>
<dbReference type="InterPro" id="IPR027417">
    <property type="entry name" value="P-loop_NTPase"/>
</dbReference>
<keyword evidence="4" id="KW-0347">Helicase</keyword>
<dbReference type="InterPro" id="IPR011545">
    <property type="entry name" value="DEAD/DEAH_box_helicase_dom"/>
</dbReference>
<dbReference type="EC" id="3.6.4.13" evidence="1"/>
<dbReference type="Pfam" id="PF00270">
    <property type="entry name" value="DEAD"/>
    <property type="match status" value="1"/>
</dbReference>
<evidence type="ECO:0000259" key="9">
    <source>
        <dbReference type="PROSITE" id="PS51192"/>
    </source>
</evidence>
<keyword evidence="12" id="KW-1185">Reference proteome</keyword>
<dbReference type="GO" id="GO:0005524">
    <property type="term" value="F:ATP binding"/>
    <property type="evidence" value="ECO:0007669"/>
    <property type="project" value="UniProtKB-KW"/>
</dbReference>
<feature type="compositionally biased region" description="Basic and acidic residues" evidence="6">
    <location>
        <begin position="551"/>
        <end position="564"/>
    </location>
</feature>
<dbReference type="InterPro" id="IPR001650">
    <property type="entry name" value="Helicase_C-like"/>
</dbReference>
<name>A0AAD3HFJ8_9STRA</name>
<evidence type="ECO:0000259" key="8">
    <source>
        <dbReference type="PROSITE" id="PS50800"/>
    </source>
</evidence>
<keyword evidence="7" id="KW-0732">Signal</keyword>
<reference evidence="11 12" key="1">
    <citation type="journal article" date="2021" name="Sci. Rep.">
        <title>The genome of the diatom Chaetoceros tenuissimus carries an ancient integrated fragment of an extant virus.</title>
        <authorList>
            <person name="Hongo Y."/>
            <person name="Kimura K."/>
            <person name="Takaki Y."/>
            <person name="Yoshida Y."/>
            <person name="Baba S."/>
            <person name="Kobayashi G."/>
            <person name="Nagasaki K."/>
            <person name="Hano T."/>
            <person name="Tomaru Y."/>
        </authorList>
    </citation>
    <scope>NUCLEOTIDE SEQUENCE [LARGE SCALE GENOMIC DNA]</scope>
    <source>
        <strain evidence="11 12">NIES-3715</strain>
    </source>
</reference>
<dbReference type="Gene3D" id="3.40.50.300">
    <property type="entry name" value="P-loop containing nucleotide triphosphate hydrolases"/>
    <property type="match status" value="2"/>
</dbReference>
<dbReference type="GO" id="GO:0003723">
    <property type="term" value="F:RNA binding"/>
    <property type="evidence" value="ECO:0007669"/>
    <property type="project" value="TreeGrafter"/>
</dbReference>
<dbReference type="Proteomes" id="UP001054902">
    <property type="component" value="Unassembled WGS sequence"/>
</dbReference>
<evidence type="ECO:0000256" key="4">
    <source>
        <dbReference type="ARBA" id="ARBA00022806"/>
    </source>
</evidence>
<dbReference type="PANTHER" id="PTHR47963:SF8">
    <property type="entry name" value="ATP-DEPENDENT RNA HELICASE DEAD"/>
    <property type="match status" value="1"/>
</dbReference>
<dbReference type="PROSITE" id="PS50800">
    <property type="entry name" value="SAP"/>
    <property type="match status" value="1"/>
</dbReference>
<evidence type="ECO:0000256" key="5">
    <source>
        <dbReference type="ARBA" id="ARBA00022840"/>
    </source>
</evidence>
<keyword evidence="3" id="KW-0378">Hydrolase</keyword>
<feature type="compositionally biased region" description="Low complexity" evidence="6">
    <location>
        <begin position="42"/>
        <end position="51"/>
    </location>
</feature>
<evidence type="ECO:0000256" key="1">
    <source>
        <dbReference type="ARBA" id="ARBA00012552"/>
    </source>
</evidence>
<feature type="domain" description="SAP" evidence="8">
    <location>
        <begin position="566"/>
        <end position="600"/>
    </location>
</feature>
<dbReference type="GO" id="GO:0003724">
    <property type="term" value="F:RNA helicase activity"/>
    <property type="evidence" value="ECO:0007669"/>
    <property type="project" value="UniProtKB-EC"/>
</dbReference>
<dbReference type="EMBL" id="BLLK01000074">
    <property type="protein sequence ID" value="GFH61309.1"/>
    <property type="molecule type" value="Genomic_DNA"/>
</dbReference>
<dbReference type="PANTHER" id="PTHR47963">
    <property type="entry name" value="DEAD-BOX ATP-DEPENDENT RNA HELICASE 47, MITOCHONDRIAL"/>
    <property type="match status" value="1"/>
</dbReference>
<feature type="signal peptide" evidence="7">
    <location>
        <begin position="1"/>
        <end position="27"/>
    </location>
</feature>
<evidence type="ECO:0000256" key="3">
    <source>
        <dbReference type="ARBA" id="ARBA00022801"/>
    </source>
</evidence>
<dbReference type="InterPro" id="IPR050547">
    <property type="entry name" value="DEAD_box_RNA_helicases"/>
</dbReference>
<feature type="chain" id="PRO_5042005493" description="RNA helicase" evidence="7">
    <location>
        <begin position="28"/>
        <end position="600"/>
    </location>
</feature>
<dbReference type="InterPro" id="IPR036361">
    <property type="entry name" value="SAP_dom_sf"/>
</dbReference>
<dbReference type="SMART" id="SM00513">
    <property type="entry name" value="SAP"/>
    <property type="match status" value="1"/>
</dbReference>
<dbReference type="Gene3D" id="1.10.720.30">
    <property type="entry name" value="SAP domain"/>
    <property type="match status" value="1"/>
</dbReference>
<dbReference type="Pfam" id="PF00271">
    <property type="entry name" value="Helicase_C"/>
    <property type="match status" value="1"/>
</dbReference>
<dbReference type="SUPFAM" id="SSF52540">
    <property type="entry name" value="P-loop containing nucleoside triphosphate hydrolases"/>
    <property type="match status" value="2"/>
</dbReference>
<evidence type="ECO:0000259" key="10">
    <source>
        <dbReference type="PROSITE" id="PS51194"/>
    </source>
</evidence>
<protein>
    <recommendedName>
        <fullName evidence="1">RNA helicase</fullName>
        <ecNumber evidence="1">3.6.4.13</ecNumber>
    </recommendedName>
</protein>
<dbReference type="SMART" id="SM00487">
    <property type="entry name" value="DEXDc"/>
    <property type="match status" value="1"/>
</dbReference>
<evidence type="ECO:0000313" key="12">
    <source>
        <dbReference type="Proteomes" id="UP001054902"/>
    </source>
</evidence>
<accession>A0AAD3HFJ8</accession>
<proteinExistence type="predicted"/>
<keyword evidence="2" id="KW-0547">Nucleotide-binding</keyword>
<keyword evidence="5" id="KW-0067">ATP-binding</keyword>
<dbReference type="InterPro" id="IPR003034">
    <property type="entry name" value="SAP_dom"/>
</dbReference>
<evidence type="ECO:0000256" key="2">
    <source>
        <dbReference type="ARBA" id="ARBA00022741"/>
    </source>
</evidence>
<evidence type="ECO:0000256" key="6">
    <source>
        <dbReference type="SAM" id="MobiDB-lite"/>
    </source>
</evidence>
<dbReference type="GO" id="GO:0016787">
    <property type="term" value="F:hydrolase activity"/>
    <property type="evidence" value="ECO:0007669"/>
    <property type="project" value="UniProtKB-KW"/>
</dbReference>
<dbReference type="PROSITE" id="PS51194">
    <property type="entry name" value="HELICASE_CTER"/>
    <property type="match status" value="1"/>
</dbReference>
<dbReference type="SUPFAM" id="SSF68906">
    <property type="entry name" value="SAP domain"/>
    <property type="match status" value="1"/>
</dbReference>
<feature type="domain" description="Helicase C-terminal" evidence="10">
    <location>
        <begin position="387"/>
        <end position="556"/>
    </location>
</feature>
<evidence type="ECO:0000313" key="11">
    <source>
        <dbReference type="EMBL" id="GFH61309.1"/>
    </source>
</evidence>
<dbReference type="PROSITE" id="PS51192">
    <property type="entry name" value="HELICASE_ATP_BIND_1"/>
    <property type="match status" value="1"/>
</dbReference>
<evidence type="ECO:0000256" key="7">
    <source>
        <dbReference type="SAM" id="SignalP"/>
    </source>
</evidence>
<organism evidence="11 12">
    <name type="scientific">Chaetoceros tenuissimus</name>
    <dbReference type="NCBI Taxonomy" id="426638"/>
    <lineage>
        <taxon>Eukaryota</taxon>
        <taxon>Sar</taxon>
        <taxon>Stramenopiles</taxon>
        <taxon>Ochrophyta</taxon>
        <taxon>Bacillariophyta</taxon>
        <taxon>Coscinodiscophyceae</taxon>
        <taxon>Chaetocerotophycidae</taxon>
        <taxon>Chaetocerotales</taxon>
        <taxon>Chaetocerotaceae</taxon>
        <taxon>Chaetoceros</taxon>
    </lineage>
</organism>
<dbReference type="InterPro" id="IPR014001">
    <property type="entry name" value="Helicase_ATP-bd"/>
</dbReference>
<gene>
    <name evidence="11" type="ORF">CTEN210_17785</name>
</gene>
<comment type="caution">
    <text evidence="11">The sequence shown here is derived from an EMBL/GenBank/DDBJ whole genome shotgun (WGS) entry which is preliminary data.</text>
</comment>
<sequence length="600" mass="66558">MTSSRHTFIRFLLLLLLFPILHVQSFAAKNVRKPFQKRKPKQSSSSSKRSQGYNIRSSGIKTKRKKPPKWEQEGDALFVPQNIDKYNDIVKKFASPQEFLLDKFQHLETDATKSQTVTIEKKKAPSSPFMWGNISAGPVLAPKLKQQFENPTAIQEEAFSTITKSKGNIVIASPTGSGKTLAFILPLLSTIQRDVYGKVLIVTPTLDLANQIQRVVDDIWGMTKSGHSGMYIVKTPDMNDQTFELTMSEIKLTKAPIIAGSPKSLLNLLSFCERGDGELQNLSTIVLDECDRLLQTENVARGTEIDAKSPTLQLVDRLKRLGFSFNVNFPNSLRLICASATVGRTLRRQIMDITDAVSIDKSASLVTADDRTGKNEGLRKSSILPSSITHSYVCCDKDDEMINTLACTMKSLPPKKTIVFPGKTGVLTMVEKLNEQGFENVNTLRDEVHWDETADENAEADNWEDAPIYVVGEKFGRGLDINDVKYVFLSSPPKSAAAYTHCSGRTGRANESGDAITIVNDMKEAAQLALLADTLGLQFQSMGESGSVHSHTSEVKDSEVKDQQDYSSYTVPKLKDLLRERGLKVSGNKSELLQRLNENE</sequence>
<feature type="domain" description="Helicase ATP-binding" evidence="9">
    <location>
        <begin position="160"/>
        <end position="360"/>
    </location>
</feature>
<feature type="region of interest" description="Disordered" evidence="6">
    <location>
        <begin position="543"/>
        <end position="567"/>
    </location>
</feature>